<proteinExistence type="predicted"/>
<protein>
    <submittedName>
        <fullName evidence="1">Uncharacterized protein</fullName>
    </submittedName>
</protein>
<comment type="caution">
    <text evidence="1">The sequence shown here is derived from an EMBL/GenBank/DDBJ whole genome shotgun (WGS) entry which is preliminary data.</text>
</comment>
<evidence type="ECO:0000313" key="1">
    <source>
        <dbReference type="EMBL" id="KAH6933249.1"/>
    </source>
</evidence>
<reference evidence="1" key="1">
    <citation type="submission" date="2020-05" db="EMBL/GenBank/DDBJ databases">
        <title>Large-scale comparative analyses of tick genomes elucidate their genetic diversity and vector capacities.</title>
        <authorList>
            <person name="Jia N."/>
            <person name="Wang J."/>
            <person name="Shi W."/>
            <person name="Du L."/>
            <person name="Sun Y."/>
            <person name="Zhan W."/>
            <person name="Jiang J."/>
            <person name="Wang Q."/>
            <person name="Zhang B."/>
            <person name="Ji P."/>
            <person name="Sakyi L.B."/>
            <person name="Cui X."/>
            <person name="Yuan T."/>
            <person name="Jiang B."/>
            <person name="Yang W."/>
            <person name="Lam T.T.-Y."/>
            <person name="Chang Q."/>
            <person name="Ding S."/>
            <person name="Wang X."/>
            <person name="Zhu J."/>
            <person name="Ruan X."/>
            <person name="Zhao L."/>
            <person name="Wei J."/>
            <person name="Que T."/>
            <person name="Du C."/>
            <person name="Cheng J."/>
            <person name="Dai P."/>
            <person name="Han X."/>
            <person name="Huang E."/>
            <person name="Gao Y."/>
            <person name="Liu J."/>
            <person name="Shao H."/>
            <person name="Ye R."/>
            <person name="Li L."/>
            <person name="Wei W."/>
            <person name="Wang X."/>
            <person name="Wang C."/>
            <person name="Yang T."/>
            <person name="Huo Q."/>
            <person name="Li W."/>
            <person name="Guo W."/>
            <person name="Chen H."/>
            <person name="Zhou L."/>
            <person name="Ni X."/>
            <person name="Tian J."/>
            <person name="Zhou Y."/>
            <person name="Sheng Y."/>
            <person name="Liu T."/>
            <person name="Pan Y."/>
            <person name="Xia L."/>
            <person name="Li J."/>
            <person name="Zhao F."/>
            <person name="Cao W."/>
        </authorList>
    </citation>
    <scope>NUCLEOTIDE SEQUENCE</scope>
    <source>
        <strain evidence="1">Hyas-2018</strain>
    </source>
</reference>
<accession>A0ACB7SKR7</accession>
<organism evidence="1 2">
    <name type="scientific">Hyalomma asiaticum</name>
    <name type="common">Tick</name>
    <dbReference type="NCBI Taxonomy" id="266040"/>
    <lineage>
        <taxon>Eukaryota</taxon>
        <taxon>Metazoa</taxon>
        <taxon>Ecdysozoa</taxon>
        <taxon>Arthropoda</taxon>
        <taxon>Chelicerata</taxon>
        <taxon>Arachnida</taxon>
        <taxon>Acari</taxon>
        <taxon>Parasitiformes</taxon>
        <taxon>Ixodida</taxon>
        <taxon>Ixodoidea</taxon>
        <taxon>Ixodidae</taxon>
        <taxon>Hyalomminae</taxon>
        <taxon>Hyalomma</taxon>
    </lineage>
</organism>
<sequence>MRSDRALLSEGPEPREIDDDGFDATDVVLSLPPPAAGEDSLQLPQIGDGENQGYASEQPDHGESSLLPENAPPRGPPAQGVFPMHQRRSRASRVRHYLYPCGALSPTLLLVTLLTLTVVHLVLLMQVWRIKVLAQAHAHRH</sequence>
<name>A0ACB7SKR7_HYAAI</name>
<evidence type="ECO:0000313" key="2">
    <source>
        <dbReference type="Proteomes" id="UP000821845"/>
    </source>
</evidence>
<dbReference type="Proteomes" id="UP000821845">
    <property type="component" value="Chromosome 4"/>
</dbReference>
<dbReference type="EMBL" id="CM023484">
    <property type="protein sequence ID" value="KAH6933249.1"/>
    <property type="molecule type" value="Genomic_DNA"/>
</dbReference>
<keyword evidence="2" id="KW-1185">Reference proteome</keyword>
<gene>
    <name evidence="1" type="ORF">HPB50_013874</name>
</gene>